<dbReference type="InterPro" id="IPR001633">
    <property type="entry name" value="EAL_dom"/>
</dbReference>
<dbReference type="Proteomes" id="UP001081283">
    <property type="component" value="Unassembled WGS sequence"/>
</dbReference>
<keyword evidence="1" id="KW-1133">Transmembrane helix</keyword>
<evidence type="ECO:0000313" key="5">
    <source>
        <dbReference type="Proteomes" id="UP001081283"/>
    </source>
</evidence>
<dbReference type="EMBL" id="JAOVZQ010000001">
    <property type="protein sequence ID" value="MCY0096050.1"/>
    <property type="molecule type" value="Genomic_DNA"/>
</dbReference>
<dbReference type="PROSITE" id="PS50887">
    <property type="entry name" value="GGDEF"/>
    <property type="match status" value="1"/>
</dbReference>
<dbReference type="Gene3D" id="3.20.20.450">
    <property type="entry name" value="EAL domain"/>
    <property type="match status" value="1"/>
</dbReference>
<dbReference type="Pfam" id="PF00563">
    <property type="entry name" value="EAL"/>
    <property type="match status" value="1"/>
</dbReference>
<evidence type="ECO:0000259" key="3">
    <source>
        <dbReference type="PROSITE" id="PS50887"/>
    </source>
</evidence>
<protein>
    <submittedName>
        <fullName evidence="4">EAL domain-containing protein</fullName>
    </submittedName>
</protein>
<dbReference type="InterPro" id="IPR035919">
    <property type="entry name" value="EAL_sf"/>
</dbReference>
<organism evidence="4 5">
    <name type="scientific">Hoeflea ulvae</name>
    <dbReference type="NCBI Taxonomy" id="2983764"/>
    <lineage>
        <taxon>Bacteria</taxon>
        <taxon>Pseudomonadati</taxon>
        <taxon>Pseudomonadota</taxon>
        <taxon>Alphaproteobacteria</taxon>
        <taxon>Hyphomicrobiales</taxon>
        <taxon>Rhizobiaceae</taxon>
        <taxon>Hoeflea</taxon>
    </lineage>
</organism>
<dbReference type="CDD" id="cd01948">
    <property type="entry name" value="EAL"/>
    <property type="match status" value="1"/>
</dbReference>
<dbReference type="Pfam" id="PF00990">
    <property type="entry name" value="GGDEF"/>
    <property type="match status" value="1"/>
</dbReference>
<dbReference type="PROSITE" id="PS50883">
    <property type="entry name" value="EAL"/>
    <property type="match status" value="1"/>
</dbReference>
<dbReference type="PANTHER" id="PTHR44757:SF2">
    <property type="entry name" value="BIOFILM ARCHITECTURE MAINTENANCE PROTEIN MBAA"/>
    <property type="match status" value="1"/>
</dbReference>
<feature type="transmembrane region" description="Helical" evidence="1">
    <location>
        <begin position="12"/>
        <end position="35"/>
    </location>
</feature>
<gene>
    <name evidence="4" type="ORF">OEG82_18805</name>
</gene>
<dbReference type="SMART" id="SM00267">
    <property type="entry name" value="GGDEF"/>
    <property type="match status" value="1"/>
</dbReference>
<evidence type="ECO:0000256" key="1">
    <source>
        <dbReference type="SAM" id="Phobius"/>
    </source>
</evidence>
<name>A0ABT3YJI5_9HYPH</name>
<dbReference type="SUPFAM" id="SSF55073">
    <property type="entry name" value="Nucleotide cyclase"/>
    <property type="match status" value="1"/>
</dbReference>
<proteinExistence type="predicted"/>
<dbReference type="RefSeq" id="WP_267613898.1">
    <property type="nucleotide sequence ID" value="NZ_JAOVZQ010000001.1"/>
</dbReference>
<evidence type="ECO:0000259" key="2">
    <source>
        <dbReference type="PROSITE" id="PS50883"/>
    </source>
</evidence>
<feature type="domain" description="GGDEF" evidence="3">
    <location>
        <begin position="90"/>
        <end position="223"/>
    </location>
</feature>
<keyword evidence="1" id="KW-0472">Membrane</keyword>
<keyword evidence="1" id="KW-0812">Transmembrane</keyword>
<accession>A0ABT3YJI5</accession>
<dbReference type="InterPro" id="IPR043128">
    <property type="entry name" value="Rev_trsase/Diguanyl_cyclase"/>
</dbReference>
<dbReference type="InterPro" id="IPR029787">
    <property type="entry name" value="Nucleotide_cyclase"/>
</dbReference>
<sequence length="498" mass="52981">MITSGGQAGIGASVSALGVAVIAAPIAATGLIAALGRRHDHLARQIGSERADVERFRRAAYHDSLTGLRNRHALIEDFEQIAKGAADQPSPVTLVLFDLDRFKFINDTMGHAAGDSVLKTLADRLHGYCGASRRVYRLGGDEFVILWEGAHGQDEIAGFCEDFTAQVFRPVFFGGSVIDTFGSAGIATGNAGETGLPDLLKRADLALYRAKSTPSSSYCFFTEDMDSDYREQRGLEAALRQAVETSAFELDYLPVIKAETLAPSGVKARLRWTHAELGAVEQDVFMPVAEQSGLIVLIGKWMLRQALGDVGSWNARVEITLPLCAPQLQDPGFAPLVAKELDRAGVEPGQLVFDVKSNAAIAECPVALHNLDLLRRAGVRIAVSEFAASVAGLSMGRPYPVDCVRLSLAGIKAIAGEKSMPQMLNLFLQLAATVGTGVVLTDVNSEDDLVCACEAGAEAVQGSFAGPALNAERARQFFDGLPGLSPAGSDRFHLLKTG</sequence>
<evidence type="ECO:0000313" key="4">
    <source>
        <dbReference type="EMBL" id="MCY0096050.1"/>
    </source>
</evidence>
<keyword evidence="5" id="KW-1185">Reference proteome</keyword>
<dbReference type="SUPFAM" id="SSF141868">
    <property type="entry name" value="EAL domain-like"/>
    <property type="match status" value="1"/>
</dbReference>
<feature type="domain" description="EAL" evidence="2">
    <location>
        <begin position="232"/>
        <end position="482"/>
    </location>
</feature>
<dbReference type="InterPro" id="IPR000160">
    <property type="entry name" value="GGDEF_dom"/>
</dbReference>
<dbReference type="NCBIfam" id="TIGR00254">
    <property type="entry name" value="GGDEF"/>
    <property type="match status" value="1"/>
</dbReference>
<dbReference type="InterPro" id="IPR052155">
    <property type="entry name" value="Biofilm_reg_signaling"/>
</dbReference>
<comment type="caution">
    <text evidence="4">The sequence shown here is derived from an EMBL/GenBank/DDBJ whole genome shotgun (WGS) entry which is preliminary data.</text>
</comment>
<reference evidence="4" key="1">
    <citation type="submission" date="2022-10" db="EMBL/GenBank/DDBJ databases">
        <title>Hoeflea sp. J2-29, isolated from marine algae.</title>
        <authorList>
            <person name="Kristyanto S."/>
            <person name="Kim J.M."/>
            <person name="Jeon C.O."/>
        </authorList>
    </citation>
    <scope>NUCLEOTIDE SEQUENCE</scope>
    <source>
        <strain evidence="4">J2-29</strain>
    </source>
</reference>
<dbReference type="PANTHER" id="PTHR44757">
    <property type="entry name" value="DIGUANYLATE CYCLASE DGCP"/>
    <property type="match status" value="1"/>
</dbReference>
<dbReference type="SMART" id="SM00052">
    <property type="entry name" value="EAL"/>
    <property type="match status" value="1"/>
</dbReference>
<dbReference type="Gene3D" id="3.30.70.270">
    <property type="match status" value="1"/>
</dbReference>
<dbReference type="CDD" id="cd01949">
    <property type="entry name" value="GGDEF"/>
    <property type="match status" value="1"/>
</dbReference>